<protein>
    <submittedName>
        <fullName evidence="2">Uncharacterized protein</fullName>
    </submittedName>
</protein>
<evidence type="ECO:0000313" key="5">
    <source>
        <dbReference type="Proteomes" id="UP000663829"/>
    </source>
</evidence>
<evidence type="ECO:0000313" key="2">
    <source>
        <dbReference type="EMBL" id="CAF1622946.1"/>
    </source>
</evidence>
<dbReference type="Proteomes" id="UP000682733">
    <property type="component" value="Unassembled WGS sequence"/>
</dbReference>
<evidence type="ECO:0000313" key="4">
    <source>
        <dbReference type="EMBL" id="CAF4514540.1"/>
    </source>
</evidence>
<dbReference type="Proteomes" id="UP000681722">
    <property type="component" value="Unassembled WGS sequence"/>
</dbReference>
<dbReference type="EMBL" id="CAJNOQ010041233">
    <property type="protein sequence ID" value="CAF1622946.1"/>
    <property type="molecule type" value="Genomic_DNA"/>
</dbReference>
<gene>
    <name evidence="2" type="ORF">GPM918_LOCUS43845</name>
    <name evidence="1" type="ORF">OVA965_LOCUS37931</name>
    <name evidence="4" type="ORF">SRO942_LOCUS45472</name>
    <name evidence="3" type="ORF">TMI583_LOCUS39061</name>
</gene>
<sequence length="95" mass="10251">SAAARQTTSQSSLPIISGLTQSNLKANPLSLRVVGALNGLNIRLTNNLHQIANPMIATSIVPFRFVNLQNQTLTSSQPIIIRVMNSLSLTLIKED</sequence>
<evidence type="ECO:0000313" key="1">
    <source>
        <dbReference type="EMBL" id="CAF1524205.1"/>
    </source>
</evidence>
<dbReference type="EMBL" id="CAJOBC010108509">
    <property type="protein sequence ID" value="CAF4514540.1"/>
    <property type="molecule type" value="Genomic_DNA"/>
</dbReference>
<proteinExistence type="predicted"/>
<comment type="caution">
    <text evidence="2">The sequence shown here is derived from an EMBL/GenBank/DDBJ whole genome shotgun (WGS) entry which is preliminary data.</text>
</comment>
<name>A0A816CCX5_9BILA</name>
<dbReference type="Proteomes" id="UP000677228">
    <property type="component" value="Unassembled WGS sequence"/>
</dbReference>
<dbReference type="EMBL" id="CAJNOK010036634">
    <property type="protein sequence ID" value="CAF1524205.1"/>
    <property type="molecule type" value="Genomic_DNA"/>
</dbReference>
<keyword evidence="5" id="KW-1185">Reference proteome</keyword>
<accession>A0A816CCX5</accession>
<dbReference type="Proteomes" id="UP000663829">
    <property type="component" value="Unassembled WGS sequence"/>
</dbReference>
<organism evidence="2 5">
    <name type="scientific">Didymodactylos carnosus</name>
    <dbReference type="NCBI Taxonomy" id="1234261"/>
    <lineage>
        <taxon>Eukaryota</taxon>
        <taxon>Metazoa</taxon>
        <taxon>Spiralia</taxon>
        <taxon>Gnathifera</taxon>
        <taxon>Rotifera</taxon>
        <taxon>Eurotatoria</taxon>
        <taxon>Bdelloidea</taxon>
        <taxon>Philodinida</taxon>
        <taxon>Philodinidae</taxon>
        <taxon>Didymodactylos</taxon>
    </lineage>
</organism>
<dbReference type="AlphaFoldDB" id="A0A816CCX5"/>
<dbReference type="EMBL" id="CAJOBA010058805">
    <property type="protein sequence ID" value="CAF4310978.1"/>
    <property type="molecule type" value="Genomic_DNA"/>
</dbReference>
<evidence type="ECO:0000313" key="3">
    <source>
        <dbReference type="EMBL" id="CAF4310978.1"/>
    </source>
</evidence>
<reference evidence="2" key="1">
    <citation type="submission" date="2021-02" db="EMBL/GenBank/DDBJ databases">
        <authorList>
            <person name="Nowell W R."/>
        </authorList>
    </citation>
    <scope>NUCLEOTIDE SEQUENCE</scope>
</reference>
<feature type="non-terminal residue" evidence="2">
    <location>
        <position position="95"/>
    </location>
</feature>